<organism evidence="3">
    <name type="scientific">Rhizophora mucronata</name>
    <name type="common">Asiatic mangrove</name>
    <dbReference type="NCBI Taxonomy" id="61149"/>
    <lineage>
        <taxon>Eukaryota</taxon>
        <taxon>Viridiplantae</taxon>
        <taxon>Streptophyta</taxon>
        <taxon>Embryophyta</taxon>
        <taxon>Tracheophyta</taxon>
        <taxon>Spermatophyta</taxon>
        <taxon>Magnoliopsida</taxon>
        <taxon>eudicotyledons</taxon>
        <taxon>Gunneridae</taxon>
        <taxon>Pentapetalae</taxon>
        <taxon>rosids</taxon>
        <taxon>fabids</taxon>
        <taxon>Malpighiales</taxon>
        <taxon>Rhizophoraceae</taxon>
        <taxon>Rhizophora</taxon>
    </lineage>
</organism>
<dbReference type="GO" id="GO:0016301">
    <property type="term" value="F:kinase activity"/>
    <property type="evidence" value="ECO:0007669"/>
    <property type="project" value="UniProtKB-KW"/>
</dbReference>
<protein>
    <submittedName>
        <fullName evidence="3">Receptor-like protein kinase At3g21340</fullName>
    </submittedName>
</protein>
<name>A0A2P2MEY8_RHIMU</name>
<dbReference type="AlphaFoldDB" id="A0A2P2MEY8"/>
<dbReference type="Gene3D" id="3.80.10.10">
    <property type="entry name" value="Ribonuclease Inhibitor"/>
    <property type="match status" value="1"/>
</dbReference>
<evidence type="ECO:0000256" key="2">
    <source>
        <dbReference type="ARBA" id="ARBA00022737"/>
    </source>
</evidence>
<keyword evidence="1" id="KW-0433">Leucine-rich repeat</keyword>
<dbReference type="PRINTS" id="PR00019">
    <property type="entry name" value="LEURICHRPT"/>
</dbReference>
<dbReference type="Pfam" id="PF12799">
    <property type="entry name" value="LRR_4"/>
    <property type="match status" value="1"/>
</dbReference>
<dbReference type="InterPro" id="IPR025875">
    <property type="entry name" value="Leu-rich_rpt_4"/>
</dbReference>
<accession>A0A2P2MEY8</accession>
<dbReference type="PROSITE" id="PS51450">
    <property type="entry name" value="LRR"/>
    <property type="match status" value="1"/>
</dbReference>
<dbReference type="InterPro" id="IPR032675">
    <property type="entry name" value="LRR_dom_sf"/>
</dbReference>
<dbReference type="SUPFAM" id="SSF52058">
    <property type="entry name" value="L domain-like"/>
    <property type="match status" value="1"/>
</dbReference>
<keyword evidence="3" id="KW-0418">Kinase</keyword>
<evidence type="ECO:0000256" key="1">
    <source>
        <dbReference type="ARBA" id="ARBA00022614"/>
    </source>
</evidence>
<reference evidence="3" key="1">
    <citation type="submission" date="2018-02" db="EMBL/GenBank/DDBJ databases">
        <title>Rhizophora mucronata_Transcriptome.</title>
        <authorList>
            <person name="Meera S.P."/>
            <person name="Sreeshan A."/>
            <person name="Augustine A."/>
        </authorList>
    </citation>
    <scope>NUCLEOTIDE SEQUENCE</scope>
    <source>
        <tissue evidence="3">Leaf</tissue>
    </source>
</reference>
<dbReference type="Pfam" id="PF00560">
    <property type="entry name" value="LRR_1"/>
    <property type="match status" value="1"/>
</dbReference>
<sequence>MKSSVKSLGAVTSLKNLDLSYCGLNGVFPAQDLVSLKNLEILDLSGNYLTMLPDLDLMTSLKALSLANNNLNGSLAQEGSC</sequence>
<dbReference type="InterPro" id="IPR001611">
    <property type="entry name" value="Leu-rich_rpt"/>
</dbReference>
<proteinExistence type="predicted"/>
<keyword evidence="3" id="KW-0808">Transferase</keyword>
<keyword evidence="2" id="KW-0677">Repeat</keyword>
<dbReference type="InterPro" id="IPR052595">
    <property type="entry name" value="LRRC69/RLP"/>
</dbReference>
<dbReference type="EMBL" id="GGEC01048260">
    <property type="protein sequence ID" value="MBX28744.1"/>
    <property type="molecule type" value="Transcribed_RNA"/>
</dbReference>
<evidence type="ECO:0000313" key="3">
    <source>
        <dbReference type="EMBL" id="MBX28744.1"/>
    </source>
</evidence>
<keyword evidence="3" id="KW-0675">Receptor</keyword>
<dbReference type="PANTHER" id="PTHR48057">
    <property type="entry name" value="LEUCINE-RICH REPEAT SERINE/THREONINE-PROTEIN KINASE 1"/>
    <property type="match status" value="1"/>
</dbReference>